<dbReference type="InterPro" id="IPR006379">
    <property type="entry name" value="HAD-SF_hydro_IIB"/>
</dbReference>
<dbReference type="NCBIfam" id="TIGR01484">
    <property type="entry name" value="HAD-SF-IIB"/>
    <property type="match status" value="1"/>
</dbReference>
<dbReference type="PANTHER" id="PTHR10000:SF8">
    <property type="entry name" value="HAD SUPERFAMILY HYDROLASE-LIKE, TYPE 3"/>
    <property type="match status" value="1"/>
</dbReference>
<reference evidence="2" key="1">
    <citation type="journal article" date="2013" name="Nature">
        <title>Pan genome of the phytoplankton Emiliania underpins its global distribution.</title>
        <authorList>
            <person name="Read B.A."/>
            <person name="Kegel J."/>
            <person name="Klute M.J."/>
            <person name="Kuo A."/>
            <person name="Lefebvre S.C."/>
            <person name="Maumus F."/>
            <person name="Mayer C."/>
            <person name="Miller J."/>
            <person name="Monier A."/>
            <person name="Salamov A."/>
            <person name="Young J."/>
            <person name="Aguilar M."/>
            <person name="Claverie J.M."/>
            <person name="Frickenhaus S."/>
            <person name="Gonzalez K."/>
            <person name="Herman E.K."/>
            <person name="Lin Y.C."/>
            <person name="Napier J."/>
            <person name="Ogata H."/>
            <person name="Sarno A.F."/>
            <person name="Shmutz J."/>
            <person name="Schroeder D."/>
            <person name="de Vargas C."/>
            <person name="Verret F."/>
            <person name="von Dassow P."/>
            <person name="Valentin K."/>
            <person name="Van de Peer Y."/>
            <person name="Wheeler G."/>
            <person name="Dacks J.B."/>
            <person name="Delwiche C.F."/>
            <person name="Dyhrman S.T."/>
            <person name="Glockner G."/>
            <person name="John U."/>
            <person name="Richards T."/>
            <person name="Worden A.Z."/>
            <person name="Zhang X."/>
            <person name="Grigoriev I.V."/>
            <person name="Allen A.E."/>
            <person name="Bidle K."/>
            <person name="Borodovsky M."/>
            <person name="Bowler C."/>
            <person name="Brownlee C."/>
            <person name="Cock J.M."/>
            <person name="Elias M."/>
            <person name="Gladyshev V.N."/>
            <person name="Groth M."/>
            <person name="Guda C."/>
            <person name="Hadaegh A."/>
            <person name="Iglesias-Rodriguez M.D."/>
            <person name="Jenkins J."/>
            <person name="Jones B.M."/>
            <person name="Lawson T."/>
            <person name="Leese F."/>
            <person name="Lindquist E."/>
            <person name="Lobanov A."/>
            <person name="Lomsadze A."/>
            <person name="Malik S.B."/>
            <person name="Marsh M.E."/>
            <person name="Mackinder L."/>
            <person name="Mock T."/>
            <person name="Mueller-Roeber B."/>
            <person name="Pagarete A."/>
            <person name="Parker M."/>
            <person name="Probert I."/>
            <person name="Quesneville H."/>
            <person name="Raines C."/>
            <person name="Rensing S.A."/>
            <person name="Riano-Pachon D.M."/>
            <person name="Richier S."/>
            <person name="Rokitta S."/>
            <person name="Shiraiwa Y."/>
            <person name="Soanes D.M."/>
            <person name="van der Giezen M."/>
            <person name="Wahlund T.M."/>
            <person name="Williams B."/>
            <person name="Wilson W."/>
            <person name="Wolfe G."/>
            <person name="Wurch L.L."/>
        </authorList>
    </citation>
    <scope>NUCLEOTIDE SEQUENCE</scope>
</reference>
<dbReference type="GeneID" id="17265005"/>
<evidence type="ECO:0008006" key="3">
    <source>
        <dbReference type="Google" id="ProtNLM"/>
    </source>
</evidence>
<protein>
    <recommendedName>
        <fullName evidence="3">Haloacid dehalogenase-like hydrolase</fullName>
    </recommendedName>
</protein>
<dbReference type="GO" id="GO:0005829">
    <property type="term" value="C:cytosol"/>
    <property type="evidence" value="ECO:0007669"/>
    <property type="project" value="TreeGrafter"/>
</dbReference>
<dbReference type="Gene3D" id="3.30.1240.10">
    <property type="match status" value="1"/>
</dbReference>
<dbReference type="GO" id="GO:0000287">
    <property type="term" value="F:magnesium ion binding"/>
    <property type="evidence" value="ECO:0007669"/>
    <property type="project" value="TreeGrafter"/>
</dbReference>
<keyword evidence="2" id="KW-1185">Reference proteome</keyword>
<dbReference type="PaxDb" id="2903-EOD19504"/>
<evidence type="ECO:0000313" key="1">
    <source>
        <dbReference type="EnsemblProtists" id="EOD19504"/>
    </source>
</evidence>
<dbReference type="KEGG" id="ehx:EMIHUDRAFT_59172"/>
<sequence length="90" mass="9932">VTQALDWTLEVLPARTSKAEGLRRLLEHLQINPRRVMAVGDGENDIEMMRMVGLPVAMGNAMEPLKRHVAYVTASNAEDGVAKAIREHAL</sequence>
<name>A0A0D3J7L9_EMIH1</name>
<accession>A0A0D3J7L9</accession>
<dbReference type="AlphaFoldDB" id="A0A0D3J7L9"/>
<dbReference type="GO" id="GO:0016791">
    <property type="term" value="F:phosphatase activity"/>
    <property type="evidence" value="ECO:0007669"/>
    <property type="project" value="TreeGrafter"/>
</dbReference>
<evidence type="ECO:0000313" key="2">
    <source>
        <dbReference type="Proteomes" id="UP000013827"/>
    </source>
</evidence>
<dbReference type="Proteomes" id="UP000013827">
    <property type="component" value="Unassembled WGS sequence"/>
</dbReference>
<dbReference type="EnsemblProtists" id="EOD19504">
    <property type="protein sequence ID" value="EOD19504"/>
    <property type="gene ID" value="EMIHUDRAFT_59172"/>
</dbReference>
<dbReference type="RefSeq" id="XP_005771933.1">
    <property type="nucleotide sequence ID" value="XM_005771876.1"/>
</dbReference>
<dbReference type="eggNOG" id="ENOG502S1YA">
    <property type="taxonomic scope" value="Eukaryota"/>
</dbReference>
<dbReference type="HOGENOM" id="CLU_044146_8_3_1"/>
<proteinExistence type="predicted"/>
<dbReference type="PROSITE" id="PS01229">
    <property type="entry name" value="COF_2"/>
    <property type="match status" value="1"/>
</dbReference>
<dbReference type="PANTHER" id="PTHR10000">
    <property type="entry name" value="PHOSPHOSERINE PHOSPHATASE"/>
    <property type="match status" value="1"/>
</dbReference>
<dbReference type="Pfam" id="PF08282">
    <property type="entry name" value="Hydrolase_3"/>
    <property type="match status" value="1"/>
</dbReference>
<dbReference type="Gene3D" id="3.40.50.1000">
    <property type="entry name" value="HAD superfamily/HAD-like"/>
    <property type="match status" value="1"/>
</dbReference>
<dbReference type="InterPro" id="IPR036412">
    <property type="entry name" value="HAD-like_sf"/>
</dbReference>
<dbReference type="STRING" id="2903.R1EF91"/>
<reference evidence="1" key="2">
    <citation type="submission" date="2024-10" db="UniProtKB">
        <authorList>
            <consortium name="EnsemblProtists"/>
        </authorList>
    </citation>
    <scope>IDENTIFICATION</scope>
</reference>
<dbReference type="SUPFAM" id="SSF56784">
    <property type="entry name" value="HAD-like"/>
    <property type="match status" value="1"/>
</dbReference>
<dbReference type="InterPro" id="IPR023214">
    <property type="entry name" value="HAD_sf"/>
</dbReference>
<organism evidence="1 2">
    <name type="scientific">Emiliania huxleyi (strain CCMP1516)</name>
    <dbReference type="NCBI Taxonomy" id="280463"/>
    <lineage>
        <taxon>Eukaryota</taxon>
        <taxon>Haptista</taxon>
        <taxon>Haptophyta</taxon>
        <taxon>Prymnesiophyceae</taxon>
        <taxon>Isochrysidales</taxon>
        <taxon>Noelaerhabdaceae</taxon>
        <taxon>Emiliania</taxon>
    </lineage>
</organism>